<dbReference type="InterPro" id="IPR001296">
    <property type="entry name" value="Glyco_trans_1"/>
</dbReference>
<accession>A0A7C4HA43</accession>
<dbReference type="GO" id="GO:0016757">
    <property type="term" value="F:glycosyltransferase activity"/>
    <property type="evidence" value="ECO:0007669"/>
    <property type="project" value="UniProtKB-KW"/>
</dbReference>
<feature type="domain" description="Starch synthase catalytic" evidence="4">
    <location>
        <begin position="2"/>
        <end position="228"/>
    </location>
</feature>
<comment type="caution">
    <text evidence="5">The sequence shown here is derived from an EMBL/GenBank/DDBJ whole genome shotgun (WGS) entry which is preliminary data.</text>
</comment>
<evidence type="ECO:0000256" key="1">
    <source>
        <dbReference type="ARBA" id="ARBA00022676"/>
    </source>
</evidence>
<reference evidence="5" key="1">
    <citation type="journal article" date="2020" name="mSystems">
        <title>Genome- and Community-Level Interaction Insights into Carbon Utilization and Element Cycling Functions of Hydrothermarchaeota in Hydrothermal Sediment.</title>
        <authorList>
            <person name="Zhou Z."/>
            <person name="Liu Y."/>
            <person name="Xu W."/>
            <person name="Pan J."/>
            <person name="Luo Z.H."/>
            <person name="Li M."/>
        </authorList>
    </citation>
    <scope>NUCLEOTIDE SEQUENCE [LARGE SCALE GENOMIC DNA]</scope>
    <source>
        <strain evidence="5">SpSt-642</strain>
    </source>
</reference>
<keyword evidence="2 5" id="KW-0808">Transferase</keyword>
<proteinExistence type="predicted"/>
<dbReference type="EMBL" id="DTBJ01000059">
    <property type="protein sequence ID" value="HGM59326.1"/>
    <property type="molecule type" value="Genomic_DNA"/>
</dbReference>
<protein>
    <submittedName>
        <fullName evidence="5">Glycosyltransferase</fullName>
    </submittedName>
</protein>
<organism evidence="5">
    <name type="scientific">Staphylothermus marinus</name>
    <dbReference type="NCBI Taxonomy" id="2280"/>
    <lineage>
        <taxon>Archaea</taxon>
        <taxon>Thermoproteota</taxon>
        <taxon>Thermoprotei</taxon>
        <taxon>Desulfurococcales</taxon>
        <taxon>Desulfurococcaceae</taxon>
        <taxon>Staphylothermus</taxon>
    </lineage>
</organism>
<dbReference type="InterPro" id="IPR013534">
    <property type="entry name" value="Starch_synth_cat_dom"/>
</dbReference>
<evidence type="ECO:0000259" key="3">
    <source>
        <dbReference type="Pfam" id="PF00534"/>
    </source>
</evidence>
<evidence type="ECO:0000259" key="4">
    <source>
        <dbReference type="Pfam" id="PF08323"/>
    </source>
</evidence>
<name>A0A7C4HA43_STAMA</name>
<evidence type="ECO:0000256" key="2">
    <source>
        <dbReference type="ARBA" id="ARBA00022679"/>
    </source>
</evidence>
<keyword evidence="1" id="KW-0328">Glycosyltransferase</keyword>
<dbReference type="PANTHER" id="PTHR45825:SF11">
    <property type="entry name" value="ALPHA AMYLASE DOMAIN-CONTAINING PROTEIN"/>
    <property type="match status" value="1"/>
</dbReference>
<sequence length="507" mass="58294">MKIWFLTFESIYTRKIGGLAEVPPRLALELRKLKYDTWVLTPGHGVECSEESRIPYRLETNDAEYYFEECLFETPHILVKGGLFNESTVYPKHRLVEKALLFGRIVSSYYKFSLESGQTPVIVHGNDWHSVPALLGINALSVNYGVKTRFIYHIHLLTSTIIAMNDFIEYLNIYNDTWIRGFKGILSFREYYDLSKGFVDKLGSYISDKVITVSNSFVKNIVRNIGLEHSSRVDYVFNATTWDWSSVCKSIEKLFKVDPFELSSRDYVRKLLLTKYLSRINYSIEDSFLKKFVEETAGKYGVKYTDCFDKDGPLVFLSGRVSRQKGFDILIKALDKLITEIPDIRLILAVIPTHGSEELFKKLVETIVLYREHLRLIPGLVDGDYYRSLYYASTVYLALSRFEPFGLISLESMASGTPVVASRTGGFIDTVIDLRRDMERGNGLLIEPGSVDELVNGVRFMVDLMYYREDRELAARIRNNCIERSRFFNWSSSAKKLVSIYNSVTGV</sequence>
<dbReference type="Pfam" id="PF08323">
    <property type="entry name" value="Glyco_transf_5"/>
    <property type="match status" value="1"/>
</dbReference>
<dbReference type="SUPFAM" id="SSF53756">
    <property type="entry name" value="UDP-Glycosyltransferase/glycogen phosphorylase"/>
    <property type="match status" value="1"/>
</dbReference>
<dbReference type="Pfam" id="PF00534">
    <property type="entry name" value="Glycos_transf_1"/>
    <property type="match status" value="1"/>
</dbReference>
<dbReference type="AlphaFoldDB" id="A0A7C4HA43"/>
<evidence type="ECO:0000313" key="5">
    <source>
        <dbReference type="EMBL" id="HGM59326.1"/>
    </source>
</evidence>
<gene>
    <name evidence="5" type="ORF">ENU14_07070</name>
</gene>
<feature type="domain" description="Glycosyl transferase family 1" evidence="3">
    <location>
        <begin position="309"/>
        <end position="476"/>
    </location>
</feature>
<dbReference type="PANTHER" id="PTHR45825">
    <property type="entry name" value="GRANULE-BOUND STARCH SYNTHASE 1, CHLOROPLASTIC/AMYLOPLASTIC"/>
    <property type="match status" value="1"/>
</dbReference>
<dbReference type="Gene3D" id="3.40.50.2000">
    <property type="entry name" value="Glycogen Phosphorylase B"/>
    <property type="match status" value="2"/>
</dbReference>